<keyword evidence="1" id="KW-0547">Nucleotide-binding</keyword>
<feature type="domain" description="Helicase C-terminal" evidence="6">
    <location>
        <begin position="195"/>
        <end position="360"/>
    </location>
</feature>
<evidence type="ECO:0000256" key="1">
    <source>
        <dbReference type="ARBA" id="ARBA00022741"/>
    </source>
</evidence>
<dbReference type="GO" id="GO:0004386">
    <property type="term" value="F:helicase activity"/>
    <property type="evidence" value="ECO:0007669"/>
    <property type="project" value="UniProtKB-KW"/>
</dbReference>
<dbReference type="PIRSF" id="PIRSF005496">
    <property type="entry name" value="ATP_hel_hrpB"/>
    <property type="match status" value="1"/>
</dbReference>
<dbReference type="SMART" id="SM00490">
    <property type="entry name" value="HELICc"/>
    <property type="match status" value="1"/>
</dbReference>
<evidence type="ECO:0000259" key="6">
    <source>
        <dbReference type="PROSITE" id="PS51194"/>
    </source>
</evidence>
<dbReference type="GO" id="GO:0016787">
    <property type="term" value="F:hydrolase activity"/>
    <property type="evidence" value="ECO:0007669"/>
    <property type="project" value="UniProtKB-KW"/>
</dbReference>
<dbReference type="InterPro" id="IPR011545">
    <property type="entry name" value="DEAD/DEAH_box_helicase_dom"/>
</dbReference>
<evidence type="ECO:0000259" key="5">
    <source>
        <dbReference type="PROSITE" id="PS51192"/>
    </source>
</evidence>
<dbReference type="GO" id="GO:0005524">
    <property type="term" value="F:ATP binding"/>
    <property type="evidence" value="ECO:0007669"/>
    <property type="project" value="UniProtKB-KW"/>
</dbReference>
<dbReference type="PANTHER" id="PTHR43519:SF1">
    <property type="entry name" value="ATP-DEPENDENT RNA HELICASE HRPB"/>
    <property type="match status" value="1"/>
</dbReference>
<keyword evidence="4" id="KW-0067">ATP-binding</keyword>
<dbReference type="Gene3D" id="3.40.50.300">
    <property type="entry name" value="P-loop containing nucleotide triphosphate hydrolases"/>
    <property type="match status" value="2"/>
</dbReference>
<dbReference type="SMART" id="SM00487">
    <property type="entry name" value="DEXDc"/>
    <property type="match status" value="1"/>
</dbReference>
<reference evidence="7" key="1">
    <citation type="submission" date="2012-03" db="EMBL/GenBank/DDBJ databases">
        <title>Functional metagenomics reveals considerable lignocellulase gene clusters in the gut microbiome of a wood-feeding higher termite.</title>
        <authorList>
            <person name="Liu N."/>
        </authorList>
    </citation>
    <scope>NUCLEOTIDE SEQUENCE</scope>
</reference>
<dbReference type="InterPro" id="IPR001650">
    <property type="entry name" value="Helicase_C-like"/>
</dbReference>
<organism evidence="7">
    <name type="scientific">uncultured bacterium contig00132</name>
    <dbReference type="NCBI Taxonomy" id="1181581"/>
    <lineage>
        <taxon>Bacteria</taxon>
        <taxon>environmental samples</taxon>
    </lineage>
</organism>
<name>A0A806KLQ2_9BACT</name>
<dbReference type="InterPro" id="IPR013689">
    <property type="entry name" value="RNA_helicase_ATP-dep_HrpB_C"/>
</dbReference>
<dbReference type="InterPro" id="IPR010225">
    <property type="entry name" value="HrpB"/>
</dbReference>
<dbReference type="AlphaFoldDB" id="A0A806KLQ2"/>
<dbReference type="Pfam" id="PF08482">
    <property type="entry name" value="HrpB_C"/>
    <property type="match status" value="1"/>
</dbReference>
<sequence>MISALLNLPLARSKAEIERRLTVGALRATPLLLTAPTGTGKSSFLPWLLAGEDKRVVVLQPRQLAARELAKFLAKCHGEPVGETVGYKFRFESKVSKNTRILFQTYGSFLQTLGKWDWIIFDEFHERRQEMDLLLGMALASGQRVAVLSAELEREALENYLGVECLKIENPGFPVEVIHQEGRAGEPLVSQVERAVKSVLYNEVGGTVLVFLPGKAEISACRERVAESLGKNSPELFSLFGGQLKEEQEKIFESNENTKIIFTTNIAETSLTIPNVKAVIDSGFERMAFDDPATGLRTLRLARIAMQNAVQRTGRAGRTQKGLCIRLWSEREELNFAQAIKPEIERINLKRFLLQKIMLENQLGKNITLLNTPHFNYQELENLNLINQNKITELGKKTLQIPVQSLELARALAMQKNLSKSILAMAVILESENKTGNIIHLSEDFLEGRGKWQREEKLHFEQLLRYVGTGDWGLGTGMEFLLVAFPNSIAYKSDGEQSYKTKDGISVFCESKEKAILVLGLMRSENHKLQKTTASLYAPVPEAYLQSEQSRLELQWKASQKQFVAVRANAFGKTECSTEERKSLEKETAAAWQALMEKEDFTSQWLTEANLALLAKMKLASQLFPENNFPKWDEEDFALVMDEFCTGIFLLRDLSEERYKRIIEDYFGVHWAGWLNKNFPSSLKLPNGRIAKYLYNSDGVVELSARIGDFMGMQGEHFIAERRLRVRYDILAPNYRTVQKTWNLSDFWQNTYPEVRKELRGRYPKHPWPVI</sequence>
<dbReference type="CDD" id="cd18791">
    <property type="entry name" value="SF2_C_RHA"/>
    <property type="match status" value="1"/>
</dbReference>
<dbReference type="GO" id="GO:0003676">
    <property type="term" value="F:nucleic acid binding"/>
    <property type="evidence" value="ECO:0007669"/>
    <property type="project" value="InterPro"/>
</dbReference>
<evidence type="ECO:0000256" key="4">
    <source>
        <dbReference type="ARBA" id="ARBA00022840"/>
    </source>
</evidence>
<dbReference type="SUPFAM" id="SSF52540">
    <property type="entry name" value="P-loop containing nucleoside triphosphate hydrolases"/>
    <property type="match status" value="1"/>
</dbReference>
<keyword evidence="2" id="KW-0378">Hydrolase</keyword>
<evidence type="ECO:0000313" key="7">
    <source>
        <dbReference type="EMBL" id="AGS52771.1"/>
    </source>
</evidence>
<dbReference type="PANTHER" id="PTHR43519">
    <property type="entry name" value="ATP-DEPENDENT RNA HELICASE HRPB"/>
    <property type="match status" value="1"/>
</dbReference>
<dbReference type="InterPro" id="IPR027417">
    <property type="entry name" value="P-loop_NTPase"/>
</dbReference>
<proteinExistence type="predicted"/>
<dbReference type="InterPro" id="IPR014001">
    <property type="entry name" value="Helicase_ATP-bd"/>
</dbReference>
<protein>
    <submittedName>
        <fullName evidence="7">ATP-dependent helicase HrpB</fullName>
    </submittedName>
</protein>
<dbReference type="Pfam" id="PF00271">
    <property type="entry name" value="Helicase_C"/>
    <property type="match status" value="1"/>
</dbReference>
<dbReference type="Pfam" id="PF00270">
    <property type="entry name" value="DEAD"/>
    <property type="match status" value="1"/>
</dbReference>
<evidence type="ECO:0000256" key="3">
    <source>
        <dbReference type="ARBA" id="ARBA00022806"/>
    </source>
</evidence>
<dbReference type="EMBL" id="JQ844208">
    <property type="protein sequence ID" value="AGS52771.1"/>
    <property type="molecule type" value="Genomic_DNA"/>
</dbReference>
<feature type="domain" description="Helicase ATP-binding" evidence="5">
    <location>
        <begin position="22"/>
        <end position="170"/>
    </location>
</feature>
<keyword evidence="3 7" id="KW-0347">Helicase</keyword>
<dbReference type="PROSITE" id="PS51194">
    <property type="entry name" value="HELICASE_CTER"/>
    <property type="match status" value="1"/>
</dbReference>
<accession>A0A806KLQ2</accession>
<evidence type="ECO:0000256" key="2">
    <source>
        <dbReference type="ARBA" id="ARBA00022801"/>
    </source>
</evidence>
<dbReference type="PROSITE" id="PS51192">
    <property type="entry name" value="HELICASE_ATP_BIND_1"/>
    <property type="match status" value="1"/>
</dbReference>